<feature type="compositionally biased region" description="Low complexity" evidence="16">
    <location>
        <begin position="52"/>
        <end position="68"/>
    </location>
</feature>
<sequence length="1554" mass="177880">MGNGKSKEKSSCGGNPNGFPYVNDYRPDPTRVGGGVDRIRSAHEDLHPQLRNGNVSSGGSVGQSPSHGASSIAPFINGTRPTIRGQVVIALYTYQGSECGDMSFKKGDQMEILDDTDPDWWVARHMVTGEKGHIPRNYVAFQSSIESEEWYFGKISRREAEEYLMSHTNARGTFLLRESEQNPGGFALSIKDWDQERSYHVKHYKIKPLDNGRGFFITTRQTFNSLQDLVKGYQSVMCKGLCCQLTKPCSKPQPRDGRSNALEYVTRDQYEIPRSQITLTKKLGAGNFGEVWKGTWQGRVEVAVKTLKPNTMSPEAFLQEAEIMKKFSHPHLVAMYAVCTDQEPFYIITEFMCNGALLDFLRKEDGKGKLTFDNLISISAQVAKARNVLIGENLIAKVADFGLARVIVDNEYSAHQGARFPVKWTAPEAISFGKFTVKSDVWSFGILLMEVFTYGQVPYPGMNNREVIDQVERGYRMAQPTNATYPESKTLPKEVAIAQANVYKITLECWNRDPFKRPTFEFLAHMFEDFNITTQNQYMELIEDLDYPKERISFYIRCDHNEPEDASPFIISSWTEKIKIKYNYHSFSVNVSENTSNDFPLVGWTPERFRWMMKSKEEALEHGRAIWADWIWFLDADEKDYHPLIAPMLKSVGLYSNFWAGMSETYYYERTKEYEPLLERKKVGCHLVPMVHSCFLINLNHEDSKYLTFIPEKIPDYDGPEDDIIVFALSAKMNYIPITVCNERIYGYITPPLDESKSLEDDTLNLLNLRLETISSFSPRFLPYLPEFKEFVRNPFSLKDTLGVDHIYSINLKRRKDRRKRMEICYDELGIQTEWTDAVDGKNADSREKILHNSEEPWVEGSEQLVHVDYTYWTLSYIITFDGAKKLLEEKPLGKMVPVDEYLPIMYDRHPNQTWKNNFKNRNLKALSAHPLLQIYEKEEETMDSNEFLGCSRDIYNRNHGSTTKFCSRENWQSAVLFLSQELELAGLSSPCVKTPGNEESKNGNLDIIAFVNITWELLQNYRSCLKTIENLESHIRRMNNDVDHLQSSAGRQKDLLEIREREVFENSEKERKSSLQFKGSQQKLRLVKEEVRRLTNVLIQRESRYNHETKKKDQEIMKLKERLVKILADKTNKGGFHGNVMGIDLSSLVPKPDGKQRGRWNSEQTDSKRENELFKRIIQDFEVKNQGIIKENCYLRHFVSSMIDCFRLEGFAPVYPASKLSESYVQSVEAQIRTEHEKGDDDYCEVPKNEETEQAALNRERSLLEIEKKEFQTMKQEFLKEVITSISPSKLTRGGGDGNDGDGDEDEEDLLLPSKTSPQWSQGTASYTVPLSELKSHSLSGINIGPSSNVYNTNTTPTNSRSSSRNMNSREGSGSHGEIVAPRRHSGAPRRNTNRPRSTNLSPVSGITMRNSTFGRYSTSSSRDGSLSPSTANSGIMRVSRSLPRIQQQKRRSLHSRMSPSTDSDAAGTPPLPSSSYKPPSGLPSLHPTPDRLPDSLPRSDELSAHLYKLGEYIEKKERNQELSESEMEFHLENVRRAMNIANRRMYSSSEDV</sequence>
<evidence type="ECO:0000256" key="4">
    <source>
        <dbReference type="ARBA" id="ARBA00022679"/>
    </source>
</evidence>
<evidence type="ECO:0000256" key="1">
    <source>
        <dbReference type="ARBA" id="ARBA00009291"/>
    </source>
</evidence>
<feature type="compositionally biased region" description="Basic residues" evidence="16">
    <location>
        <begin position="1383"/>
        <end position="1395"/>
    </location>
</feature>
<dbReference type="InterPro" id="IPR036028">
    <property type="entry name" value="SH3-like_dom_sf"/>
</dbReference>
<dbReference type="SUPFAM" id="SSF50044">
    <property type="entry name" value="SH3-domain"/>
    <property type="match status" value="1"/>
</dbReference>
<dbReference type="PROSITE" id="PS50011">
    <property type="entry name" value="PROTEIN_KINASE_DOM"/>
    <property type="match status" value="1"/>
</dbReference>
<dbReference type="PROSITE" id="PS00107">
    <property type="entry name" value="PROTEIN_KINASE_ATP"/>
    <property type="match status" value="1"/>
</dbReference>
<dbReference type="FunFam" id="3.30.505.10:FF:000001">
    <property type="entry name" value="Tyrosine-protein kinase"/>
    <property type="match status" value="1"/>
</dbReference>
<keyword evidence="8 12" id="KW-0727">SH2 domain</keyword>
<dbReference type="CDD" id="cd09933">
    <property type="entry name" value="SH2_Src_family"/>
    <property type="match status" value="1"/>
</dbReference>
<evidence type="ECO:0000313" key="17">
    <source>
        <dbReference type="EMBL" id="CAF2878484.1"/>
    </source>
</evidence>
<dbReference type="GO" id="GO:0007435">
    <property type="term" value="P:salivary gland morphogenesis"/>
    <property type="evidence" value="ECO:0007669"/>
    <property type="project" value="UniProtKB-ARBA"/>
</dbReference>
<protein>
    <recommendedName>
        <fullName evidence="2">non-specific protein-tyrosine kinase</fullName>
        <ecNumber evidence="2">2.7.10.2</ecNumber>
    </recommendedName>
</protein>
<dbReference type="Pfam" id="PF00017">
    <property type="entry name" value="SH2"/>
    <property type="match status" value="1"/>
</dbReference>
<keyword evidence="7 14" id="KW-0067">ATP-binding</keyword>
<feature type="compositionally biased region" description="Basic and acidic residues" evidence="16">
    <location>
        <begin position="1"/>
        <end position="10"/>
    </location>
</feature>
<dbReference type="Gene3D" id="2.30.30.40">
    <property type="entry name" value="SH3 Domains"/>
    <property type="match status" value="1"/>
</dbReference>
<dbReference type="Gene3D" id="3.30.505.10">
    <property type="entry name" value="SH2 domain"/>
    <property type="match status" value="1"/>
</dbReference>
<dbReference type="InterPro" id="IPR011009">
    <property type="entry name" value="Kinase-like_dom_sf"/>
</dbReference>
<accession>A0A7R8CNS9</accession>
<dbReference type="EC" id="2.7.10.2" evidence="2"/>
<dbReference type="InterPro" id="IPR001245">
    <property type="entry name" value="Ser-Thr/Tyr_kinase_cat_dom"/>
</dbReference>
<name>A0A7R8CNS9_LEPSM</name>
<feature type="compositionally biased region" description="Low complexity" evidence="16">
    <location>
        <begin position="1353"/>
        <end position="1371"/>
    </location>
</feature>
<dbReference type="GO" id="GO:0030036">
    <property type="term" value="P:actin cytoskeleton organization"/>
    <property type="evidence" value="ECO:0007669"/>
    <property type="project" value="UniProtKB-ARBA"/>
</dbReference>
<evidence type="ECO:0000313" key="18">
    <source>
        <dbReference type="Proteomes" id="UP000675881"/>
    </source>
</evidence>
<dbReference type="PRINTS" id="PR00109">
    <property type="entry name" value="TYRKINASE"/>
</dbReference>
<keyword evidence="6" id="KW-0418">Kinase</keyword>
<feature type="compositionally biased region" description="Polar residues" evidence="16">
    <location>
        <begin position="1342"/>
        <end position="1352"/>
    </location>
</feature>
<keyword evidence="18" id="KW-1185">Reference proteome</keyword>
<dbReference type="InterPro" id="IPR021622">
    <property type="entry name" value="Afadin/alpha-actinin-bd"/>
</dbReference>
<evidence type="ECO:0000256" key="2">
    <source>
        <dbReference type="ARBA" id="ARBA00011903"/>
    </source>
</evidence>
<feature type="compositionally biased region" description="Low complexity" evidence="16">
    <location>
        <begin position="1475"/>
        <end position="1487"/>
    </location>
</feature>
<comment type="similarity">
    <text evidence="1">Belongs to the ADIP family.</text>
</comment>
<keyword evidence="4 17" id="KW-0808">Transferase</keyword>
<keyword evidence="9 15" id="KW-0175">Coiled coil</keyword>
<feature type="region of interest" description="Disordered" evidence="16">
    <location>
        <begin position="1289"/>
        <end position="1325"/>
    </location>
</feature>
<dbReference type="GO" id="GO:0048468">
    <property type="term" value="P:cell development"/>
    <property type="evidence" value="ECO:0007669"/>
    <property type="project" value="UniProtKB-ARBA"/>
</dbReference>
<dbReference type="InterPro" id="IPR017441">
    <property type="entry name" value="Protein_kinase_ATP_BS"/>
</dbReference>
<dbReference type="PROSITE" id="PS50002">
    <property type="entry name" value="SH3"/>
    <property type="match status" value="1"/>
</dbReference>
<dbReference type="GO" id="GO:0004715">
    <property type="term" value="F:non-membrane spanning protein tyrosine kinase activity"/>
    <property type="evidence" value="ECO:0007669"/>
    <property type="project" value="UniProtKB-EC"/>
</dbReference>
<dbReference type="Pfam" id="PF11559">
    <property type="entry name" value="ADIP"/>
    <property type="match status" value="1"/>
</dbReference>
<dbReference type="InterPro" id="IPR050198">
    <property type="entry name" value="Non-receptor_tyrosine_kinases"/>
</dbReference>
<gene>
    <name evidence="17" type="ORF">LSAA_6904</name>
</gene>
<feature type="compositionally biased region" description="Polar residues" evidence="16">
    <location>
        <begin position="1402"/>
        <end position="1435"/>
    </location>
</feature>
<dbReference type="Pfam" id="PF07714">
    <property type="entry name" value="PK_Tyr_Ser-Thr"/>
    <property type="match status" value="1"/>
</dbReference>
<proteinExistence type="inferred from homology"/>
<feature type="compositionally biased region" description="Polar residues" evidence="16">
    <location>
        <begin position="1315"/>
        <end position="1325"/>
    </location>
</feature>
<dbReference type="PANTHER" id="PTHR24418">
    <property type="entry name" value="TYROSINE-PROTEIN KINASE"/>
    <property type="match status" value="1"/>
</dbReference>
<feature type="region of interest" description="Disordered" evidence="16">
    <location>
        <begin position="1342"/>
        <end position="1501"/>
    </location>
</feature>
<keyword evidence="5 14" id="KW-0547">Nucleotide-binding</keyword>
<dbReference type="InterPro" id="IPR029044">
    <property type="entry name" value="Nucleotide-diphossugar_trans"/>
</dbReference>
<dbReference type="PRINTS" id="PR00401">
    <property type="entry name" value="SH2DOMAIN"/>
</dbReference>
<organism evidence="17 18">
    <name type="scientific">Lepeophtheirus salmonis</name>
    <name type="common">Salmon louse</name>
    <name type="synonym">Caligus salmonis</name>
    <dbReference type="NCBI Taxonomy" id="72036"/>
    <lineage>
        <taxon>Eukaryota</taxon>
        <taxon>Metazoa</taxon>
        <taxon>Ecdysozoa</taxon>
        <taxon>Arthropoda</taxon>
        <taxon>Crustacea</taxon>
        <taxon>Multicrustacea</taxon>
        <taxon>Hexanauplia</taxon>
        <taxon>Copepoda</taxon>
        <taxon>Siphonostomatoida</taxon>
        <taxon>Caligidae</taxon>
        <taxon>Lepeophtheirus</taxon>
    </lineage>
</organism>
<evidence type="ECO:0000256" key="12">
    <source>
        <dbReference type="PROSITE-ProRule" id="PRU00191"/>
    </source>
</evidence>
<dbReference type="InterPro" id="IPR036860">
    <property type="entry name" value="SH2_dom_sf"/>
</dbReference>
<dbReference type="CDD" id="cd11845">
    <property type="entry name" value="SH3_Src_like"/>
    <property type="match status" value="1"/>
</dbReference>
<dbReference type="PROSITE" id="PS50001">
    <property type="entry name" value="SH2"/>
    <property type="match status" value="1"/>
</dbReference>
<feature type="region of interest" description="Disordered" evidence="16">
    <location>
        <begin position="1"/>
        <end position="76"/>
    </location>
</feature>
<dbReference type="EMBL" id="HG994581">
    <property type="protein sequence ID" value="CAF2878484.1"/>
    <property type="molecule type" value="Genomic_DNA"/>
</dbReference>
<evidence type="ECO:0000256" key="10">
    <source>
        <dbReference type="ARBA" id="ARBA00023137"/>
    </source>
</evidence>
<evidence type="ECO:0000256" key="8">
    <source>
        <dbReference type="ARBA" id="ARBA00022999"/>
    </source>
</evidence>
<dbReference type="InterPro" id="IPR001452">
    <property type="entry name" value="SH3_domain"/>
</dbReference>
<evidence type="ECO:0000256" key="11">
    <source>
        <dbReference type="ARBA" id="ARBA00051245"/>
    </source>
</evidence>
<dbReference type="Gene3D" id="3.90.550.10">
    <property type="entry name" value="Spore Coat Polysaccharide Biosynthesis Protein SpsA, Chain A"/>
    <property type="match status" value="1"/>
</dbReference>
<comment type="catalytic activity">
    <reaction evidence="11">
        <text>L-tyrosyl-[protein] + ATP = O-phospho-L-tyrosyl-[protein] + ADP + H(+)</text>
        <dbReference type="Rhea" id="RHEA:10596"/>
        <dbReference type="Rhea" id="RHEA-COMP:10136"/>
        <dbReference type="Rhea" id="RHEA-COMP:20101"/>
        <dbReference type="ChEBI" id="CHEBI:15378"/>
        <dbReference type="ChEBI" id="CHEBI:30616"/>
        <dbReference type="ChEBI" id="CHEBI:46858"/>
        <dbReference type="ChEBI" id="CHEBI:61978"/>
        <dbReference type="ChEBI" id="CHEBI:456216"/>
        <dbReference type="EC" id="2.7.10.2"/>
    </reaction>
</comment>
<dbReference type="InterPro" id="IPR000719">
    <property type="entry name" value="Prot_kinase_dom"/>
</dbReference>
<dbReference type="SMART" id="SM00252">
    <property type="entry name" value="SH2"/>
    <property type="match status" value="1"/>
</dbReference>
<feature type="compositionally biased region" description="Basic and acidic residues" evidence="16">
    <location>
        <begin position="37"/>
        <end position="48"/>
    </location>
</feature>
<evidence type="ECO:0000256" key="13">
    <source>
        <dbReference type="PROSITE-ProRule" id="PRU00192"/>
    </source>
</evidence>
<dbReference type="GO" id="GO:0005524">
    <property type="term" value="F:ATP binding"/>
    <property type="evidence" value="ECO:0007669"/>
    <property type="project" value="UniProtKB-UniRule"/>
</dbReference>
<evidence type="ECO:0000256" key="3">
    <source>
        <dbReference type="ARBA" id="ARBA00022443"/>
    </source>
</evidence>
<evidence type="ECO:0000256" key="5">
    <source>
        <dbReference type="ARBA" id="ARBA00022741"/>
    </source>
</evidence>
<dbReference type="Gene3D" id="1.10.510.10">
    <property type="entry name" value="Transferase(Phosphotransferase) domain 1"/>
    <property type="match status" value="1"/>
</dbReference>
<feature type="compositionally biased region" description="Basic and acidic residues" evidence="16">
    <location>
        <begin position="1490"/>
        <end position="1501"/>
    </location>
</feature>
<dbReference type="SMART" id="SM00326">
    <property type="entry name" value="SH3"/>
    <property type="match status" value="1"/>
</dbReference>
<evidence type="ECO:0000256" key="14">
    <source>
        <dbReference type="PROSITE-ProRule" id="PRU10141"/>
    </source>
</evidence>
<dbReference type="Pfam" id="PF00018">
    <property type="entry name" value="SH3_1"/>
    <property type="match status" value="1"/>
</dbReference>
<dbReference type="GO" id="GO:0002009">
    <property type="term" value="P:morphogenesis of an epithelium"/>
    <property type="evidence" value="ECO:0007669"/>
    <property type="project" value="UniProtKB-ARBA"/>
</dbReference>
<evidence type="ECO:0000256" key="15">
    <source>
        <dbReference type="SAM" id="Coils"/>
    </source>
</evidence>
<dbReference type="OrthoDB" id="47375at2759"/>
<keyword evidence="3 13" id="KW-0728">SH3 domain</keyword>
<dbReference type="SUPFAM" id="SSF55550">
    <property type="entry name" value="SH2 domain"/>
    <property type="match status" value="1"/>
</dbReference>
<evidence type="ECO:0000256" key="9">
    <source>
        <dbReference type="ARBA" id="ARBA00023054"/>
    </source>
</evidence>
<dbReference type="Proteomes" id="UP000675881">
    <property type="component" value="Chromosome 2"/>
</dbReference>
<dbReference type="PRINTS" id="PR00452">
    <property type="entry name" value="SH3DOMAIN"/>
</dbReference>
<keyword evidence="10" id="KW-0829">Tyrosine-protein kinase</keyword>
<feature type="binding site" evidence="14">
    <location>
        <position position="305"/>
    </location>
    <ligand>
        <name>ATP</name>
        <dbReference type="ChEBI" id="CHEBI:30616"/>
    </ligand>
</feature>
<dbReference type="Gene3D" id="3.30.200.20">
    <property type="entry name" value="Phosphorylase Kinase, domain 1"/>
    <property type="match status" value="1"/>
</dbReference>
<feature type="coiled-coil region" evidence="15">
    <location>
        <begin position="1022"/>
        <end position="1049"/>
    </location>
</feature>
<evidence type="ECO:0000256" key="6">
    <source>
        <dbReference type="ARBA" id="ARBA00022777"/>
    </source>
</evidence>
<dbReference type="SUPFAM" id="SSF56112">
    <property type="entry name" value="Protein kinase-like (PK-like)"/>
    <property type="match status" value="1"/>
</dbReference>
<evidence type="ECO:0000256" key="16">
    <source>
        <dbReference type="SAM" id="MobiDB-lite"/>
    </source>
</evidence>
<evidence type="ECO:0000256" key="7">
    <source>
        <dbReference type="ARBA" id="ARBA00022840"/>
    </source>
</evidence>
<reference evidence="17" key="1">
    <citation type="submission" date="2021-02" db="EMBL/GenBank/DDBJ databases">
        <authorList>
            <person name="Bekaert M."/>
        </authorList>
    </citation>
    <scope>NUCLEOTIDE SEQUENCE</scope>
    <source>
        <strain evidence="17">IoA-00</strain>
    </source>
</reference>
<dbReference type="FunFam" id="3.30.200.20:FF:000053">
    <property type="entry name" value="Tyrosine-protein kinase"/>
    <property type="match status" value="1"/>
</dbReference>
<feature type="compositionally biased region" description="Acidic residues" evidence="16">
    <location>
        <begin position="1300"/>
        <end position="1311"/>
    </location>
</feature>
<dbReference type="InterPro" id="IPR000980">
    <property type="entry name" value="SH2"/>
</dbReference>